<organism evidence="2 3">
    <name type="scientific">Plasticicumulans acidivorans</name>
    <dbReference type="NCBI Taxonomy" id="886464"/>
    <lineage>
        <taxon>Bacteria</taxon>
        <taxon>Pseudomonadati</taxon>
        <taxon>Pseudomonadota</taxon>
        <taxon>Gammaproteobacteria</taxon>
        <taxon>Candidatus Competibacteraceae</taxon>
        <taxon>Plasticicumulans</taxon>
    </lineage>
</organism>
<proteinExistence type="predicted"/>
<dbReference type="Pfam" id="PF00535">
    <property type="entry name" value="Glycos_transf_2"/>
    <property type="match status" value="1"/>
</dbReference>
<keyword evidence="2" id="KW-0808">Transferase</keyword>
<dbReference type="Gene3D" id="3.90.550.10">
    <property type="entry name" value="Spore Coat Polysaccharide Biosynthesis Protein SpsA, Chain A"/>
    <property type="match status" value="1"/>
</dbReference>
<dbReference type="Proteomes" id="UP000246569">
    <property type="component" value="Unassembled WGS sequence"/>
</dbReference>
<dbReference type="InterPro" id="IPR029044">
    <property type="entry name" value="Nucleotide-diphossugar_trans"/>
</dbReference>
<name>A0A317MWT4_9GAMM</name>
<comment type="caution">
    <text evidence="2">The sequence shown here is derived from an EMBL/GenBank/DDBJ whole genome shotgun (WGS) entry which is preliminary data.</text>
</comment>
<dbReference type="AlphaFoldDB" id="A0A317MWT4"/>
<feature type="domain" description="Glycosyltransferase 2-like" evidence="1">
    <location>
        <begin position="41"/>
        <end position="166"/>
    </location>
</feature>
<evidence type="ECO:0000313" key="3">
    <source>
        <dbReference type="Proteomes" id="UP000246569"/>
    </source>
</evidence>
<evidence type="ECO:0000313" key="2">
    <source>
        <dbReference type="EMBL" id="PWV63356.1"/>
    </source>
</evidence>
<dbReference type="OrthoDB" id="5782309at2"/>
<evidence type="ECO:0000259" key="1">
    <source>
        <dbReference type="Pfam" id="PF00535"/>
    </source>
</evidence>
<reference evidence="2 3" key="1">
    <citation type="submission" date="2018-05" db="EMBL/GenBank/DDBJ databases">
        <title>Genomic Encyclopedia of Type Strains, Phase IV (KMG-IV): sequencing the most valuable type-strain genomes for metagenomic binning, comparative biology and taxonomic classification.</title>
        <authorList>
            <person name="Goeker M."/>
        </authorList>
    </citation>
    <scope>NUCLEOTIDE SEQUENCE [LARGE SCALE GENOMIC DNA]</scope>
    <source>
        <strain evidence="2 3">DSM 23606</strain>
    </source>
</reference>
<accession>A0A317MWT4</accession>
<protein>
    <submittedName>
        <fullName evidence="2">Glycosyltransferase involved in cell wall biosynthesis</fullName>
    </submittedName>
</protein>
<keyword evidence="3" id="KW-1185">Reference proteome</keyword>
<dbReference type="InterPro" id="IPR001173">
    <property type="entry name" value="Glyco_trans_2-like"/>
</dbReference>
<dbReference type="PANTHER" id="PTHR22916:SF3">
    <property type="entry name" value="UDP-GLCNAC:BETAGAL BETA-1,3-N-ACETYLGLUCOSAMINYLTRANSFERASE-LIKE PROTEIN 1"/>
    <property type="match status" value="1"/>
</dbReference>
<dbReference type="EMBL" id="QGTJ01000003">
    <property type="protein sequence ID" value="PWV63356.1"/>
    <property type="molecule type" value="Genomic_DNA"/>
</dbReference>
<dbReference type="SUPFAM" id="SSF53448">
    <property type="entry name" value="Nucleotide-diphospho-sugar transferases"/>
    <property type="match status" value="1"/>
</dbReference>
<dbReference type="PANTHER" id="PTHR22916">
    <property type="entry name" value="GLYCOSYLTRANSFERASE"/>
    <property type="match status" value="1"/>
</dbReference>
<sequence length="385" mass="44179">MGWRNTGCRLRPVFLSQGGEDKVLSVSADLHVSDESSLPVSVLMTTFNGVKYLRETIDSILGQTWQDFEFVIIDDCSTDQTVEIIRSYNDPRIVLVENEHNIGISESRNKAISRARGEYIFVTDQDDVSEPERIKLQLSYLRAHPDIDVLGARVYFIKGGARVEDEMPVLTEPYQIEVALFFARHNLTYSSMALKRKFVREHDVCFRAQYHYAEDYELYHRMALSGRLSVLPDALVGYRLHESNNSKIKYDEMTRNGVSFMRDAYARVLAREVDEVEGYLIWHGLIEKLPQTSTSDLRKLGALTAKVMSAFESRNIDDKLRCDWIRQFCSMIWFDVVERSLQKLGFDALRVYDEFDQLHACKPGVVRKAKALGVCLLTKMKAASS</sequence>
<dbReference type="GO" id="GO:0016758">
    <property type="term" value="F:hexosyltransferase activity"/>
    <property type="evidence" value="ECO:0007669"/>
    <property type="project" value="UniProtKB-ARBA"/>
</dbReference>
<gene>
    <name evidence="2" type="ORF">C7443_103281</name>
</gene>